<accession>A0A4Z2GSJ5</accession>
<reference evidence="2 3" key="1">
    <citation type="submission" date="2019-03" db="EMBL/GenBank/DDBJ databases">
        <title>First draft genome of Liparis tanakae, snailfish: a comprehensive survey of snailfish specific genes.</title>
        <authorList>
            <person name="Kim W."/>
            <person name="Song I."/>
            <person name="Jeong J.-H."/>
            <person name="Kim D."/>
            <person name="Kim S."/>
            <person name="Ryu S."/>
            <person name="Song J.Y."/>
            <person name="Lee S.K."/>
        </authorList>
    </citation>
    <scope>NUCLEOTIDE SEQUENCE [LARGE SCALE GENOMIC DNA]</scope>
    <source>
        <tissue evidence="2">Muscle</tissue>
    </source>
</reference>
<sequence length="193" mass="21227">MGTLNRSSAQLVPAGMSAAVGVTPLAPELLTWEVPSQSGGRAKHLPEEGATQRRFKRPIGRASDLQPRPRRSPLSTQANLPNEQDIRSHEIHSRPRGRRARSRQLLPFSASSALSCYGHSLTAWSIHSRLHCSSVYSPLCKQSFKETSWWAAMPPPPMQLPMLPSVQTKRLLALCPLIARDGEEHETRGSLAG</sequence>
<comment type="caution">
    <text evidence="2">The sequence shown here is derived from an EMBL/GenBank/DDBJ whole genome shotgun (WGS) entry which is preliminary data.</text>
</comment>
<name>A0A4Z2GSJ5_9TELE</name>
<evidence type="ECO:0000256" key="1">
    <source>
        <dbReference type="SAM" id="MobiDB-lite"/>
    </source>
</evidence>
<feature type="compositionally biased region" description="Basic and acidic residues" evidence="1">
    <location>
        <begin position="84"/>
        <end position="93"/>
    </location>
</feature>
<gene>
    <name evidence="2" type="ORF">EYF80_033395</name>
</gene>
<feature type="region of interest" description="Disordered" evidence="1">
    <location>
        <begin position="33"/>
        <end position="102"/>
    </location>
</feature>
<evidence type="ECO:0000313" key="2">
    <source>
        <dbReference type="EMBL" id="TNN56359.1"/>
    </source>
</evidence>
<organism evidence="2 3">
    <name type="scientific">Liparis tanakae</name>
    <name type="common">Tanaka's snailfish</name>
    <dbReference type="NCBI Taxonomy" id="230148"/>
    <lineage>
        <taxon>Eukaryota</taxon>
        <taxon>Metazoa</taxon>
        <taxon>Chordata</taxon>
        <taxon>Craniata</taxon>
        <taxon>Vertebrata</taxon>
        <taxon>Euteleostomi</taxon>
        <taxon>Actinopterygii</taxon>
        <taxon>Neopterygii</taxon>
        <taxon>Teleostei</taxon>
        <taxon>Neoteleostei</taxon>
        <taxon>Acanthomorphata</taxon>
        <taxon>Eupercaria</taxon>
        <taxon>Perciformes</taxon>
        <taxon>Cottioidei</taxon>
        <taxon>Cottales</taxon>
        <taxon>Liparidae</taxon>
        <taxon>Liparis</taxon>
    </lineage>
</organism>
<dbReference type="Proteomes" id="UP000314294">
    <property type="component" value="Unassembled WGS sequence"/>
</dbReference>
<protein>
    <submittedName>
        <fullName evidence="2">Uncharacterized protein</fullName>
    </submittedName>
</protein>
<evidence type="ECO:0000313" key="3">
    <source>
        <dbReference type="Proteomes" id="UP000314294"/>
    </source>
</evidence>
<dbReference type="EMBL" id="SRLO01000430">
    <property type="protein sequence ID" value="TNN56359.1"/>
    <property type="molecule type" value="Genomic_DNA"/>
</dbReference>
<keyword evidence="3" id="KW-1185">Reference proteome</keyword>
<feature type="compositionally biased region" description="Polar residues" evidence="1">
    <location>
        <begin position="73"/>
        <end position="82"/>
    </location>
</feature>
<proteinExistence type="predicted"/>
<dbReference type="AlphaFoldDB" id="A0A4Z2GSJ5"/>